<sequence>MKSYTIIIAFIFLCVGSTLLRADVIYTWQDDNGVIHFTNIQPPETPAQVSKYLEVSYKSREEPYETEVEEAATDDSLPEAAELPQPVVRQEETDTDAEAPEGEIGIEPAVYDVETDVAEVAEIDSDNTLQTANSVGIYYNDRYGYGGYVYYDTHRRRYYRPHGKYRYYRPHKKHRYYKHRRYRHKKYYPGTLHKPRYRKPYKHAPHYRKPHYDKKPRVIRPGVHRHGRHPRPGFGIGIRIKHRR</sequence>
<feature type="domain" description="DUF4124" evidence="2">
    <location>
        <begin position="13"/>
        <end position="46"/>
    </location>
</feature>
<name>A0A401FXV6_9BACT</name>
<feature type="region of interest" description="Disordered" evidence="1">
    <location>
        <begin position="63"/>
        <end position="103"/>
    </location>
</feature>
<organism evidence="3 4">
    <name type="scientific">Desulfonema ishimotonii</name>
    <dbReference type="NCBI Taxonomy" id="45657"/>
    <lineage>
        <taxon>Bacteria</taxon>
        <taxon>Pseudomonadati</taxon>
        <taxon>Thermodesulfobacteriota</taxon>
        <taxon>Desulfobacteria</taxon>
        <taxon>Desulfobacterales</taxon>
        <taxon>Desulfococcaceae</taxon>
        <taxon>Desulfonema</taxon>
    </lineage>
</organism>
<evidence type="ECO:0000259" key="2">
    <source>
        <dbReference type="Pfam" id="PF13511"/>
    </source>
</evidence>
<proteinExistence type="predicted"/>
<accession>A0A401FXV6</accession>
<comment type="caution">
    <text evidence="3">The sequence shown here is derived from an EMBL/GenBank/DDBJ whole genome shotgun (WGS) entry which is preliminary data.</text>
</comment>
<reference evidence="4" key="1">
    <citation type="submission" date="2017-11" db="EMBL/GenBank/DDBJ databases">
        <authorList>
            <person name="Watanabe M."/>
            <person name="Kojima H."/>
        </authorList>
    </citation>
    <scope>NUCLEOTIDE SEQUENCE [LARGE SCALE GENOMIC DNA]</scope>
    <source>
        <strain evidence="4">Tokyo 01</strain>
    </source>
</reference>
<evidence type="ECO:0000256" key="1">
    <source>
        <dbReference type="SAM" id="MobiDB-lite"/>
    </source>
</evidence>
<dbReference type="Pfam" id="PF13511">
    <property type="entry name" value="DUF4124"/>
    <property type="match status" value="1"/>
</dbReference>
<evidence type="ECO:0000313" key="3">
    <source>
        <dbReference type="EMBL" id="GBC61807.1"/>
    </source>
</evidence>
<gene>
    <name evidence="3" type="ORF">DENIS_2769</name>
</gene>
<dbReference type="EMBL" id="BEXT01000001">
    <property type="protein sequence ID" value="GBC61807.1"/>
    <property type="molecule type" value="Genomic_DNA"/>
</dbReference>
<evidence type="ECO:0000313" key="4">
    <source>
        <dbReference type="Proteomes" id="UP000288096"/>
    </source>
</evidence>
<reference evidence="4" key="2">
    <citation type="submission" date="2019-01" db="EMBL/GenBank/DDBJ databases">
        <title>Genome sequence of Desulfonema ishimotonii strain Tokyo 01.</title>
        <authorList>
            <person name="Fukui M."/>
        </authorList>
    </citation>
    <scope>NUCLEOTIDE SEQUENCE [LARGE SCALE GENOMIC DNA]</scope>
    <source>
        <strain evidence="4">Tokyo 01</strain>
    </source>
</reference>
<protein>
    <recommendedName>
        <fullName evidence="2">DUF4124 domain-containing protein</fullName>
    </recommendedName>
</protein>
<dbReference type="AlphaFoldDB" id="A0A401FXV6"/>
<feature type="compositionally biased region" description="Acidic residues" evidence="1">
    <location>
        <begin position="64"/>
        <end position="77"/>
    </location>
</feature>
<dbReference type="RefSeq" id="WP_166405090.1">
    <property type="nucleotide sequence ID" value="NZ_BEXT01000001.1"/>
</dbReference>
<keyword evidence="4" id="KW-1185">Reference proteome</keyword>
<dbReference type="InterPro" id="IPR025392">
    <property type="entry name" value="DUF4124"/>
</dbReference>
<feature type="compositionally biased region" description="Basic residues" evidence="1">
    <location>
        <begin position="190"/>
        <end position="231"/>
    </location>
</feature>
<dbReference type="Proteomes" id="UP000288096">
    <property type="component" value="Unassembled WGS sequence"/>
</dbReference>
<feature type="region of interest" description="Disordered" evidence="1">
    <location>
        <begin position="190"/>
        <end position="244"/>
    </location>
</feature>